<sequence>MKSYLFLLCILFCFACSKDKDSGLPDLPDIPEEQATLSISSSRFLFSSDGGTDTLSIVSNYTWTITAADAWCQPSVFSGFGDIDVQVLAKANPDTEDRITRWVINAGRFCSDTVYFSQSFKDGNLNFSDVELQKYLLKNYDKNHDGYLSVSEAREVMGIAIQGNYLNLDGLNYFPELRLLSCCPLNFDSQFGLQKLDVSHNKYLMSLDCRFNQLAELDLSRNLGLEYLWCSSNKITTLDLKNHKDLKSLYCDDNQITKLGLPENAMLEDLVCDNNQLASLDVNSCPNLKFLLCGDNPIQNLEITNCPQLASLSFPKQLESLKISNNSGLQKLSNISHDGCTTQLKFLEIENCTKLQSVSWGSIEEGQLYSLSIKDCPILEKLDCWDNQVTNLNISGCTSLAELDCARNQLTTLDVSGYTSLKELYCYGNQLTTLNVSGCTSLKVLWCYDNQLTTLDVSSCTSLEKLTCYSNPNLKTIYKKKGQDINILAPLYVEIIEL</sequence>
<dbReference type="GO" id="GO:0035591">
    <property type="term" value="F:signaling adaptor activity"/>
    <property type="evidence" value="ECO:0007669"/>
    <property type="project" value="TreeGrafter"/>
</dbReference>
<evidence type="ECO:0000256" key="2">
    <source>
        <dbReference type="ARBA" id="ARBA00022737"/>
    </source>
</evidence>
<dbReference type="RefSeq" id="WP_106481410.1">
    <property type="nucleotide sequence ID" value="NZ_CP032819.1"/>
</dbReference>
<dbReference type="Proteomes" id="UP000270673">
    <property type="component" value="Chromosome"/>
</dbReference>
<dbReference type="Pfam" id="PF12799">
    <property type="entry name" value="LRR_4"/>
    <property type="match status" value="2"/>
</dbReference>
<keyword evidence="1" id="KW-0433">Leucine-rich repeat</keyword>
<evidence type="ECO:0000313" key="5">
    <source>
        <dbReference type="Proteomes" id="UP000270673"/>
    </source>
</evidence>
<dbReference type="PANTHER" id="PTHR47566:SF1">
    <property type="entry name" value="PROTEIN NUD1"/>
    <property type="match status" value="1"/>
</dbReference>
<dbReference type="SUPFAM" id="SSF52058">
    <property type="entry name" value="L domain-like"/>
    <property type="match status" value="1"/>
</dbReference>
<dbReference type="Gene3D" id="2.60.40.10">
    <property type="entry name" value="Immunoglobulins"/>
    <property type="match status" value="1"/>
</dbReference>
<organism evidence="4 5">
    <name type="scientific">Butyricimonas faecalis</name>
    <dbReference type="NCBI Taxonomy" id="2093856"/>
    <lineage>
        <taxon>Bacteria</taxon>
        <taxon>Pseudomonadati</taxon>
        <taxon>Bacteroidota</taxon>
        <taxon>Bacteroidia</taxon>
        <taxon>Bacteroidales</taxon>
        <taxon>Odoribacteraceae</taxon>
        <taxon>Butyricimonas</taxon>
    </lineage>
</organism>
<dbReference type="InterPro" id="IPR002048">
    <property type="entry name" value="EF_hand_dom"/>
</dbReference>
<protein>
    <recommendedName>
        <fullName evidence="3">EF-hand domain-containing protein</fullName>
    </recommendedName>
</protein>
<dbReference type="InterPro" id="IPR032675">
    <property type="entry name" value="LRR_dom_sf"/>
</dbReference>
<keyword evidence="5" id="KW-1185">Reference proteome</keyword>
<dbReference type="Gene3D" id="3.80.10.10">
    <property type="entry name" value="Ribonuclease Inhibitor"/>
    <property type="match status" value="2"/>
</dbReference>
<accession>A0A3Q9IQJ0</accession>
<reference evidence="4 5" key="1">
    <citation type="submission" date="2018-10" db="EMBL/GenBank/DDBJ databases">
        <title>Butyricimonas faecalis sp. nov., isolated from human faeces and emended description of the genus Butyricimonas.</title>
        <authorList>
            <person name="Le Roy T."/>
            <person name="Van der Smissen P."/>
            <person name="Paquot A."/>
            <person name="Delzenne N."/>
            <person name="Muccioli G."/>
            <person name="Collet J.-F."/>
            <person name="Cani P.D."/>
        </authorList>
    </citation>
    <scope>NUCLEOTIDE SEQUENCE [LARGE SCALE GENOMIC DNA]</scope>
    <source>
        <strain evidence="4 5">H184</strain>
    </source>
</reference>
<evidence type="ECO:0000256" key="1">
    <source>
        <dbReference type="ARBA" id="ARBA00022614"/>
    </source>
</evidence>
<evidence type="ECO:0000259" key="3">
    <source>
        <dbReference type="PROSITE" id="PS50222"/>
    </source>
</evidence>
<dbReference type="GO" id="GO:0005509">
    <property type="term" value="F:calcium ion binding"/>
    <property type="evidence" value="ECO:0007669"/>
    <property type="project" value="InterPro"/>
</dbReference>
<dbReference type="OrthoDB" id="1077656at2"/>
<dbReference type="CDD" id="cd14948">
    <property type="entry name" value="BACON"/>
    <property type="match status" value="1"/>
</dbReference>
<feature type="domain" description="EF-hand" evidence="3">
    <location>
        <begin position="128"/>
        <end position="163"/>
    </location>
</feature>
<gene>
    <name evidence="4" type="ORF">D8S85_15725</name>
</gene>
<proteinExistence type="predicted"/>
<dbReference type="KEGG" id="buy:D8S85_15725"/>
<dbReference type="InterPro" id="IPR025875">
    <property type="entry name" value="Leu-rich_rpt_4"/>
</dbReference>
<dbReference type="AlphaFoldDB" id="A0A3Q9IQJ0"/>
<dbReference type="PANTHER" id="PTHR47566">
    <property type="match status" value="1"/>
</dbReference>
<keyword evidence="2" id="KW-0677">Repeat</keyword>
<dbReference type="InterPro" id="IPR024361">
    <property type="entry name" value="BACON"/>
</dbReference>
<dbReference type="InterPro" id="IPR052574">
    <property type="entry name" value="CDIRP"/>
</dbReference>
<evidence type="ECO:0000313" key="4">
    <source>
        <dbReference type="EMBL" id="AZS30851.1"/>
    </source>
</evidence>
<dbReference type="InterPro" id="IPR013783">
    <property type="entry name" value="Ig-like_fold"/>
</dbReference>
<dbReference type="EMBL" id="CP032819">
    <property type="protein sequence ID" value="AZS30851.1"/>
    <property type="molecule type" value="Genomic_DNA"/>
</dbReference>
<dbReference type="PROSITE" id="PS50222">
    <property type="entry name" value="EF_HAND_2"/>
    <property type="match status" value="1"/>
</dbReference>
<name>A0A3Q9IQJ0_9BACT</name>